<evidence type="ECO:0000313" key="2">
    <source>
        <dbReference type="Proteomes" id="UP000037035"/>
    </source>
</evidence>
<proteinExistence type="predicted"/>
<dbReference type="VEuPathDB" id="FungiDB:VP01_3816g1"/>
<organism evidence="1 2">
    <name type="scientific">Puccinia sorghi</name>
    <dbReference type="NCBI Taxonomy" id="27349"/>
    <lineage>
        <taxon>Eukaryota</taxon>
        <taxon>Fungi</taxon>
        <taxon>Dikarya</taxon>
        <taxon>Basidiomycota</taxon>
        <taxon>Pucciniomycotina</taxon>
        <taxon>Pucciniomycetes</taxon>
        <taxon>Pucciniales</taxon>
        <taxon>Pucciniaceae</taxon>
        <taxon>Puccinia</taxon>
    </lineage>
</organism>
<accession>A0A0L6UU51</accession>
<reference evidence="1 2" key="1">
    <citation type="submission" date="2015-08" db="EMBL/GenBank/DDBJ databases">
        <title>Next Generation Sequencing and Analysis of the Genome of Puccinia sorghi L Schw, the Causal Agent of Maize Common Rust.</title>
        <authorList>
            <person name="Rochi L."/>
            <person name="Burguener G."/>
            <person name="Darino M."/>
            <person name="Turjanski A."/>
            <person name="Kreff E."/>
            <person name="Dieguez M.J."/>
            <person name="Sacco F."/>
        </authorList>
    </citation>
    <scope>NUCLEOTIDE SEQUENCE [LARGE SCALE GENOMIC DNA]</scope>
    <source>
        <strain evidence="1 2">RO10H11247</strain>
    </source>
</reference>
<dbReference type="EMBL" id="LAVV01008853">
    <property type="protein sequence ID" value="KNZ51777.1"/>
    <property type="molecule type" value="Genomic_DNA"/>
</dbReference>
<dbReference type="STRING" id="27349.A0A0L6UU51"/>
<comment type="caution">
    <text evidence="1">The sequence shown here is derived from an EMBL/GenBank/DDBJ whole genome shotgun (WGS) entry which is preliminary data.</text>
</comment>
<keyword evidence="2" id="KW-1185">Reference proteome</keyword>
<feature type="non-terminal residue" evidence="1">
    <location>
        <position position="129"/>
    </location>
</feature>
<name>A0A0L6UU51_9BASI</name>
<evidence type="ECO:0000313" key="1">
    <source>
        <dbReference type="EMBL" id="KNZ51777.1"/>
    </source>
</evidence>
<dbReference type="Proteomes" id="UP000037035">
    <property type="component" value="Unassembled WGS sequence"/>
</dbReference>
<gene>
    <name evidence="1" type="ORF">VP01_3816g1</name>
</gene>
<dbReference type="AlphaFoldDB" id="A0A0L6UU51"/>
<sequence length="129" mass="14832">MYVLLVHTVEDVKKHLDLLEELFQTSKQPKPHFGQLWSKFLNRRIKFIVFLEHSATASDPSHISQLAFVQQHPRISRDPLFLQKPKSETLQSEIVAAGYNQRYVNAEGIVVPILETLQDYAGAWLPATH</sequence>
<protein>
    <submittedName>
        <fullName evidence="1">Uncharacterized protein</fullName>
    </submittedName>
</protein>